<proteinExistence type="predicted"/>
<feature type="signal peptide" evidence="2">
    <location>
        <begin position="1"/>
        <end position="18"/>
    </location>
</feature>
<feature type="region of interest" description="Disordered" evidence="1">
    <location>
        <begin position="431"/>
        <end position="451"/>
    </location>
</feature>
<accession>A0A9P4HUW4</accession>
<sequence>MQFPFVSLLAMAVSLANGAAVVNSDPTALGATTSCCFTTLGGPGGPVLPCLGNTGSCLAVPTSLLPHVPTVEPPKVTSEVSMITGPQATATGSVIPPAAVAAAPPVGNVHDAITNATQIVGATLSTMYCQEQSLVCQPIQSLLPHMDCFDTLCELYGTGEVPNAWTWLFNGFCPSGPIGAPSTGDELPQFIDNSLAWLFTIYLQAAAGSWNTSGSDWQFIQFNSMLCQSLSSSSIAEMGMKNTIVMDSVCNSAGAGGSHSETVTEVKEGGVIDAAASRFMKTARSLVFAWNYVILRQAVIIDQGIEVFPAFRCESRGSFYDPLAHGDHNTTEYSLVNAGLDAMAISKVACAQQSNSSTILLATAKTEIRKHTTDYFVAQSVAALRNDRKLSALWFFCSSADAESLSAFGLDGDRAVQAWCEAFNSDGSNTATPMMSATPGGPVQSQHSLVG</sequence>
<dbReference type="AlphaFoldDB" id="A0A9P4HUW4"/>
<keyword evidence="4" id="KW-1185">Reference proteome</keyword>
<evidence type="ECO:0000313" key="3">
    <source>
        <dbReference type="EMBL" id="KAF2088494.1"/>
    </source>
</evidence>
<name>A0A9P4HUW4_9PEZI</name>
<dbReference type="Proteomes" id="UP000799776">
    <property type="component" value="Unassembled WGS sequence"/>
</dbReference>
<dbReference type="EMBL" id="ML978716">
    <property type="protein sequence ID" value="KAF2088494.1"/>
    <property type="molecule type" value="Genomic_DNA"/>
</dbReference>
<comment type="caution">
    <text evidence="3">The sequence shown here is derived from an EMBL/GenBank/DDBJ whole genome shotgun (WGS) entry which is preliminary data.</text>
</comment>
<evidence type="ECO:0000256" key="1">
    <source>
        <dbReference type="SAM" id="MobiDB-lite"/>
    </source>
</evidence>
<evidence type="ECO:0000313" key="4">
    <source>
        <dbReference type="Proteomes" id="UP000799776"/>
    </source>
</evidence>
<keyword evidence="2" id="KW-0732">Signal</keyword>
<evidence type="ECO:0000256" key="2">
    <source>
        <dbReference type="SAM" id="SignalP"/>
    </source>
</evidence>
<organism evidence="3 4">
    <name type="scientific">Saccharata proteae CBS 121410</name>
    <dbReference type="NCBI Taxonomy" id="1314787"/>
    <lineage>
        <taxon>Eukaryota</taxon>
        <taxon>Fungi</taxon>
        <taxon>Dikarya</taxon>
        <taxon>Ascomycota</taxon>
        <taxon>Pezizomycotina</taxon>
        <taxon>Dothideomycetes</taxon>
        <taxon>Dothideomycetes incertae sedis</taxon>
        <taxon>Botryosphaeriales</taxon>
        <taxon>Saccharataceae</taxon>
        <taxon>Saccharata</taxon>
    </lineage>
</organism>
<gene>
    <name evidence="3" type="ORF">K490DRAFT_64544</name>
</gene>
<protein>
    <recommendedName>
        <fullName evidence="5">Glycoside hydrolase family 76 protein</fullName>
    </recommendedName>
</protein>
<evidence type="ECO:0008006" key="5">
    <source>
        <dbReference type="Google" id="ProtNLM"/>
    </source>
</evidence>
<feature type="chain" id="PRO_5040312237" description="Glycoside hydrolase family 76 protein" evidence="2">
    <location>
        <begin position="19"/>
        <end position="451"/>
    </location>
</feature>
<reference evidence="3" key="1">
    <citation type="journal article" date="2020" name="Stud. Mycol.">
        <title>101 Dothideomycetes genomes: a test case for predicting lifestyles and emergence of pathogens.</title>
        <authorList>
            <person name="Haridas S."/>
            <person name="Albert R."/>
            <person name="Binder M."/>
            <person name="Bloem J."/>
            <person name="Labutti K."/>
            <person name="Salamov A."/>
            <person name="Andreopoulos B."/>
            <person name="Baker S."/>
            <person name="Barry K."/>
            <person name="Bills G."/>
            <person name="Bluhm B."/>
            <person name="Cannon C."/>
            <person name="Castanera R."/>
            <person name="Culley D."/>
            <person name="Daum C."/>
            <person name="Ezra D."/>
            <person name="Gonzalez J."/>
            <person name="Henrissat B."/>
            <person name="Kuo A."/>
            <person name="Liang C."/>
            <person name="Lipzen A."/>
            <person name="Lutzoni F."/>
            <person name="Magnuson J."/>
            <person name="Mondo S."/>
            <person name="Nolan M."/>
            <person name="Ohm R."/>
            <person name="Pangilinan J."/>
            <person name="Park H.-J."/>
            <person name="Ramirez L."/>
            <person name="Alfaro M."/>
            <person name="Sun H."/>
            <person name="Tritt A."/>
            <person name="Yoshinaga Y."/>
            <person name="Zwiers L.-H."/>
            <person name="Turgeon B."/>
            <person name="Goodwin S."/>
            <person name="Spatafora J."/>
            <person name="Crous P."/>
            <person name="Grigoriev I."/>
        </authorList>
    </citation>
    <scope>NUCLEOTIDE SEQUENCE</scope>
    <source>
        <strain evidence="3">CBS 121410</strain>
    </source>
</reference>